<dbReference type="PANTHER" id="PTHR31415:SF51">
    <property type="entry name" value="LATE EMBRYOGENESIS ABUNDANT (LEA) HYDROXYPROLINE-RICH GLYCOPROTEIN FAMILY"/>
    <property type="match status" value="1"/>
</dbReference>
<evidence type="ECO:0000313" key="7">
    <source>
        <dbReference type="EMBL" id="KAF2323817.1"/>
    </source>
</evidence>
<organism evidence="7 8">
    <name type="scientific">Hevea brasiliensis</name>
    <name type="common">Para rubber tree</name>
    <name type="synonym">Siphonia brasiliensis</name>
    <dbReference type="NCBI Taxonomy" id="3981"/>
    <lineage>
        <taxon>Eukaryota</taxon>
        <taxon>Viridiplantae</taxon>
        <taxon>Streptophyta</taxon>
        <taxon>Embryophyta</taxon>
        <taxon>Tracheophyta</taxon>
        <taxon>Spermatophyta</taxon>
        <taxon>Magnoliopsida</taxon>
        <taxon>eudicotyledons</taxon>
        <taxon>Gunneridae</taxon>
        <taxon>Pentapetalae</taxon>
        <taxon>rosids</taxon>
        <taxon>fabids</taxon>
        <taxon>Malpighiales</taxon>
        <taxon>Euphorbiaceae</taxon>
        <taxon>Crotonoideae</taxon>
        <taxon>Micrandreae</taxon>
        <taxon>Hevea</taxon>
    </lineage>
</organism>
<keyword evidence="8" id="KW-1185">Reference proteome</keyword>
<dbReference type="AlphaFoldDB" id="A0A6A6NFA5"/>
<evidence type="ECO:0000256" key="5">
    <source>
        <dbReference type="SAM" id="Phobius"/>
    </source>
</evidence>
<keyword evidence="3 5" id="KW-1133">Transmembrane helix</keyword>
<keyword evidence="2 5" id="KW-0812">Transmembrane</keyword>
<dbReference type="EMBL" id="JAAGAX010000002">
    <property type="protein sequence ID" value="KAF2323817.1"/>
    <property type="molecule type" value="Genomic_DNA"/>
</dbReference>
<dbReference type="InterPro" id="IPR004864">
    <property type="entry name" value="LEA_2"/>
</dbReference>
<evidence type="ECO:0000313" key="8">
    <source>
        <dbReference type="Proteomes" id="UP000467840"/>
    </source>
</evidence>
<evidence type="ECO:0000259" key="6">
    <source>
        <dbReference type="Pfam" id="PF03168"/>
    </source>
</evidence>
<dbReference type="Proteomes" id="UP000467840">
    <property type="component" value="Chromosome 11"/>
</dbReference>
<keyword evidence="4 5" id="KW-0472">Membrane</keyword>
<dbReference type="GO" id="GO:0098542">
    <property type="term" value="P:defense response to other organism"/>
    <property type="evidence" value="ECO:0007669"/>
    <property type="project" value="InterPro"/>
</dbReference>
<protein>
    <recommendedName>
        <fullName evidence="6">Late embryogenesis abundant protein LEA-2 subgroup domain-containing protein</fullName>
    </recommendedName>
</protein>
<dbReference type="GO" id="GO:0009506">
    <property type="term" value="C:plasmodesma"/>
    <property type="evidence" value="ECO:0007669"/>
    <property type="project" value="TreeGrafter"/>
</dbReference>
<comment type="caution">
    <text evidence="7">The sequence shown here is derived from an EMBL/GenBank/DDBJ whole genome shotgun (WGS) entry which is preliminary data.</text>
</comment>
<proteinExistence type="predicted"/>
<dbReference type="PANTHER" id="PTHR31415">
    <property type="entry name" value="OS05G0367900 PROTEIN"/>
    <property type="match status" value="1"/>
</dbReference>
<sequence length="225" mass="25170">MSGKDCGSHGHKRRKLFRQIFACILILLFLVLVTILLIWAILRPSKPSFVLQDVTVYAFNVSVPNYLTSNFQITFSSRNPNDKIGIYYDRLDVYATYHSQQITLRTAIPPNYQGHKEINVWSPIVYGTAIPVAPYNSLSLSQDESTGAVSLTIKMDGRVRFKVGTFISGKYHLYVRCPAYIPFGSRTAGIIVGENSVKYSLLVSCSKSQSLRDSSNTADLKFIGI</sequence>
<feature type="transmembrane region" description="Helical" evidence="5">
    <location>
        <begin position="20"/>
        <end position="42"/>
    </location>
</feature>
<evidence type="ECO:0000256" key="4">
    <source>
        <dbReference type="ARBA" id="ARBA00023136"/>
    </source>
</evidence>
<comment type="subcellular location">
    <subcellularLocation>
        <location evidence="1">Membrane</location>
        <topology evidence="1">Single-pass membrane protein</topology>
    </subcellularLocation>
</comment>
<dbReference type="InterPro" id="IPR044839">
    <property type="entry name" value="NDR1-like"/>
</dbReference>
<accession>A0A6A6NFA5</accession>
<name>A0A6A6NFA5_HEVBR</name>
<evidence type="ECO:0000256" key="2">
    <source>
        <dbReference type="ARBA" id="ARBA00022692"/>
    </source>
</evidence>
<dbReference type="Pfam" id="PF03168">
    <property type="entry name" value="LEA_2"/>
    <property type="match status" value="1"/>
</dbReference>
<dbReference type="GO" id="GO:0005886">
    <property type="term" value="C:plasma membrane"/>
    <property type="evidence" value="ECO:0007669"/>
    <property type="project" value="TreeGrafter"/>
</dbReference>
<reference evidence="7 8" key="1">
    <citation type="journal article" date="2020" name="Mol. Plant">
        <title>The Chromosome-Based Rubber Tree Genome Provides New Insights into Spurge Genome Evolution and Rubber Biosynthesis.</title>
        <authorList>
            <person name="Liu J."/>
            <person name="Shi C."/>
            <person name="Shi C.C."/>
            <person name="Li W."/>
            <person name="Zhang Q.J."/>
            <person name="Zhang Y."/>
            <person name="Li K."/>
            <person name="Lu H.F."/>
            <person name="Shi C."/>
            <person name="Zhu S.T."/>
            <person name="Xiao Z.Y."/>
            <person name="Nan H."/>
            <person name="Yue Y."/>
            <person name="Zhu X.G."/>
            <person name="Wu Y."/>
            <person name="Hong X.N."/>
            <person name="Fan G.Y."/>
            <person name="Tong Y."/>
            <person name="Zhang D."/>
            <person name="Mao C.L."/>
            <person name="Liu Y.L."/>
            <person name="Hao S.J."/>
            <person name="Liu W.Q."/>
            <person name="Lv M.Q."/>
            <person name="Zhang H.B."/>
            <person name="Liu Y."/>
            <person name="Hu-Tang G.R."/>
            <person name="Wang J.P."/>
            <person name="Wang J.H."/>
            <person name="Sun Y.H."/>
            <person name="Ni S.B."/>
            <person name="Chen W.B."/>
            <person name="Zhang X.C."/>
            <person name="Jiao Y.N."/>
            <person name="Eichler E.E."/>
            <person name="Li G.H."/>
            <person name="Liu X."/>
            <person name="Gao L.Z."/>
        </authorList>
    </citation>
    <scope>NUCLEOTIDE SEQUENCE [LARGE SCALE GENOMIC DNA]</scope>
    <source>
        <strain evidence="8">cv. GT1</strain>
        <tissue evidence="7">Leaf</tissue>
    </source>
</reference>
<evidence type="ECO:0000256" key="1">
    <source>
        <dbReference type="ARBA" id="ARBA00004167"/>
    </source>
</evidence>
<feature type="domain" description="Late embryogenesis abundant protein LEA-2 subgroup" evidence="6">
    <location>
        <begin position="74"/>
        <end position="176"/>
    </location>
</feature>
<evidence type="ECO:0000256" key="3">
    <source>
        <dbReference type="ARBA" id="ARBA00022989"/>
    </source>
</evidence>
<gene>
    <name evidence="7" type="ORF">GH714_042402</name>
</gene>